<comment type="similarity">
    <text evidence="1">Belongs to the peptidase C2 family.</text>
</comment>
<dbReference type="InterPro" id="IPR018527">
    <property type="entry name" value="Rubredoxin_Fe_BS"/>
</dbReference>
<dbReference type="FunFam" id="3.90.70.10:FF:000001">
    <property type="entry name" value="Calpain-1 catalytic subunit"/>
    <property type="match status" value="1"/>
</dbReference>
<evidence type="ECO:0000256" key="7">
    <source>
        <dbReference type="PROSITE-ProRule" id="PRU00239"/>
    </source>
</evidence>
<keyword evidence="5 7" id="KW-0788">Thiol protease</keyword>
<protein>
    <submittedName>
        <fullName evidence="10">Calpain-1 catalytic subunit-like</fullName>
    </submittedName>
</protein>
<evidence type="ECO:0000256" key="5">
    <source>
        <dbReference type="ARBA" id="ARBA00022807"/>
    </source>
</evidence>
<proteinExistence type="inferred from homology"/>
<evidence type="ECO:0000259" key="9">
    <source>
        <dbReference type="PROSITE" id="PS50203"/>
    </source>
</evidence>
<dbReference type="PANTHER" id="PTHR10183:SF434">
    <property type="entry name" value="CALPAIN-3"/>
    <property type="match status" value="1"/>
</dbReference>
<dbReference type="EMBL" id="JAICCE010000004">
    <property type="protein sequence ID" value="KAG9278888.1"/>
    <property type="molecule type" value="Genomic_DNA"/>
</dbReference>
<dbReference type="SUPFAM" id="SSF47473">
    <property type="entry name" value="EF-hand"/>
    <property type="match status" value="1"/>
</dbReference>
<dbReference type="GO" id="GO:0046872">
    <property type="term" value="F:metal ion binding"/>
    <property type="evidence" value="ECO:0007669"/>
    <property type="project" value="UniProtKB-KW"/>
</dbReference>
<sequence length="633" mass="71325">MEQKKLESPLYTDFSFPLNLQLKPAVEWKRPQELCRFPQFIVDGATRMDVCQGVLNDCWFLSAVASVAMNPPLLKRVVPTDQSFQNRYTGCFSFRFWQYGQWVEVKVDDRLPTQNGQLIFLRSNQSNEFWSPLLEKAYAKLKGGYPALNLGFPHEALVDMTGGVTEVLMVQALPVALGSFLRPLLARGTLINCANTQGPLEKKNELGILFKHAYTVTGLETVRTKYGPVELVRVRNPWGKVEWEGPWSDSKGVEWRSVSREEHQRLDRVAVEDGEFWMSVSDFRQNFEVMEVCHLSDETLSGGETYRPWTCTSYHGRWDSASSVPQYHLTLLEEDDDPADPELTCSFLLALMQKHSRQRGVLLPAQISVYKARSGNSLLTPLDVSVLRPVLNSGLQQQREVVLRGRLAPGNYIIIPSTSEKLYSAEFLLRILTEKGNTAVPTQKLVIDKSIPKQIVKESVLALPSTSQTQKLFMKHCKEGQCRPLQLLNLLTEVLSGGGKKNTHTNTHTEIFMRFDTNKTYSLEFLEISPALTAAGLQVDEFVLQLIGLRYTEPDLTLSFPGFLYLLLKLHTMNRKNHMFSGTPVLNINVEWACPECAPPPPPRVAYQCSAGSPKLRLSPPPPTDRTAAAAPR</sequence>
<gene>
    <name evidence="10" type="primary">CAPN1</name>
    <name evidence="10" type="ORF">AMEX_G6825</name>
</gene>
<feature type="domain" description="Calpain catalytic" evidence="9">
    <location>
        <begin position="26"/>
        <end position="296"/>
    </location>
</feature>
<dbReference type="Pfam" id="PF00648">
    <property type="entry name" value="Peptidase_C2"/>
    <property type="match status" value="1"/>
</dbReference>
<evidence type="ECO:0000256" key="3">
    <source>
        <dbReference type="ARBA" id="ARBA00022723"/>
    </source>
</evidence>
<dbReference type="PROSITE" id="PS00202">
    <property type="entry name" value="RUBREDOXIN"/>
    <property type="match status" value="1"/>
</dbReference>
<comment type="caution">
    <text evidence="10">The sequence shown here is derived from an EMBL/GenBank/DDBJ whole genome shotgun (WGS) entry which is preliminary data.</text>
</comment>
<dbReference type="Gene3D" id="3.90.70.10">
    <property type="entry name" value="Cysteine proteinases"/>
    <property type="match status" value="1"/>
</dbReference>
<dbReference type="InterPro" id="IPR038765">
    <property type="entry name" value="Papain-like_cys_pep_sf"/>
</dbReference>
<name>A0A8T2M2L6_ASTMX</name>
<dbReference type="GO" id="GO:0006508">
    <property type="term" value="P:proteolysis"/>
    <property type="evidence" value="ECO:0007669"/>
    <property type="project" value="UniProtKB-KW"/>
</dbReference>
<keyword evidence="3" id="KW-0479">Metal-binding</keyword>
<dbReference type="Gene3D" id="2.60.120.380">
    <property type="match status" value="1"/>
</dbReference>
<evidence type="ECO:0000256" key="8">
    <source>
        <dbReference type="SAM" id="MobiDB-lite"/>
    </source>
</evidence>
<dbReference type="SUPFAM" id="SSF49758">
    <property type="entry name" value="Calpain large subunit, middle domain (domain III)"/>
    <property type="match status" value="1"/>
</dbReference>
<dbReference type="SMART" id="SM00720">
    <property type="entry name" value="calpain_III"/>
    <property type="match status" value="1"/>
</dbReference>
<evidence type="ECO:0000256" key="2">
    <source>
        <dbReference type="ARBA" id="ARBA00022670"/>
    </source>
</evidence>
<evidence type="ECO:0000313" key="10">
    <source>
        <dbReference type="EMBL" id="KAG9278888.1"/>
    </source>
</evidence>
<dbReference type="InterPro" id="IPR022684">
    <property type="entry name" value="Calpain_cysteine_protease"/>
</dbReference>
<evidence type="ECO:0000256" key="6">
    <source>
        <dbReference type="PIRSR" id="PIRSR622684-1"/>
    </source>
</evidence>
<dbReference type="InterPro" id="IPR011992">
    <property type="entry name" value="EF-hand-dom_pair"/>
</dbReference>
<dbReference type="PRINTS" id="PR00704">
    <property type="entry name" value="CALPAIN"/>
</dbReference>
<dbReference type="AlphaFoldDB" id="A0A8T2M2L6"/>
<dbReference type="OrthoDB" id="424753at2759"/>
<dbReference type="InterPro" id="IPR001300">
    <property type="entry name" value="Peptidase_C2_calpain_cat"/>
</dbReference>
<accession>A0A8T2M2L6</accession>
<evidence type="ECO:0000256" key="4">
    <source>
        <dbReference type="ARBA" id="ARBA00022801"/>
    </source>
</evidence>
<dbReference type="Gene3D" id="1.10.238.10">
    <property type="entry name" value="EF-hand"/>
    <property type="match status" value="1"/>
</dbReference>
<keyword evidence="4 7" id="KW-0378">Hydrolase</keyword>
<dbReference type="InterPro" id="IPR036213">
    <property type="entry name" value="Calpain_III_sf"/>
</dbReference>
<dbReference type="PANTHER" id="PTHR10183">
    <property type="entry name" value="CALPAIN"/>
    <property type="match status" value="1"/>
</dbReference>
<dbReference type="Proteomes" id="UP000752171">
    <property type="component" value="Unassembled WGS sequence"/>
</dbReference>
<dbReference type="InterPro" id="IPR022683">
    <property type="entry name" value="Calpain_III"/>
</dbReference>
<feature type="active site" evidence="6 7">
    <location>
        <position position="212"/>
    </location>
</feature>
<dbReference type="GO" id="GO:0005737">
    <property type="term" value="C:cytoplasm"/>
    <property type="evidence" value="ECO:0007669"/>
    <property type="project" value="TreeGrafter"/>
</dbReference>
<dbReference type="Pfam" id="PF01067">
    <property type="entry name" value="Calpain_III"/>
    <property type="match status" value="1"/>
</dbReference>
<evidence type="ECO:0000256" key="1">
    <source>
        <dbReference type="ARBA" id="ARBA00007623"/>
    </source>
</evidence>
<evidence type="ECO:0000313" key="11">
    <source>
        <dbReference type="Proteomes" id="UP000752171"/>
    </source>
</evidence>
<organism evidence="10 11">
    <name type="scientific">Astyanax mexicanus</name>
    <name type="common">Blind cave fish</name>
    <name type="synonym">Astyanax fasciatus mexicanus</name>
    <dbReference type="NCBI Taxonomy" id="7994"/>
    <lineage>
        <taxon>Eukaryota</taxon>
        <taxon>Metazoa</taxon>
        <taxon>Chordata</taxon>
        <taxon>Craniata</taxon>
        <taxon>Vertebrata</taxon>
        <taxon>Euteleostomi</taxon>
        <taxon>Actinopterygii</taxon>
        <taxon>Neopterygii</taxon>
        <taxon>Teleostei</taxon>
        <taxon>Ostariophysi</taxon>
        <taxon>Characiformes</taxon>
        <taxon>Characoidei</taxon>
        <taxon>Acestrorhamphidae</taxon>
        <taxon>Acestrorhamphinae</taxon>
        <taxon>Astyanax</taxon>
    </lineage>
</organism>
<dbReference type="SUPFAM" id="SSF54001">
    <property type="entry name" value="Cysteine proteinases"/>
    <property type="match status" value="1"/>
</dbReference>
<feature type="active site" evidence="6 7">
    <location>
        <position position="236"/>
    </location>
</feature>
<feature type="region of interest" description="Disordered" evidence="8">
    <location>
        <begin position="609"/>
        <end position="633"/>
    </location>
</feature>
<dbReference type="CDD" id="cd00044">
    <property type="entry name" value="CysPc"/>
    <property type="match status" value="1"/>
</dbReference>
<dbReference type="GO" id="GO:0004198">
    <property type="term" value="F:calcium-dependent cysteine-type endopeptidase activity"/>
    <property type="evidence" value="ECO:0007669"/>
    <property type="project" value="InterPro"/>
</dbReference>
<dbReference type="PROSITE" id="PS50203">
    <property type="entry name" value="CALPAIN_CAT"/>
    <property type="match status" value="1"/>
</dbReference>
<dbReference type="SMART" id="SM00230">
    <property type="entry name" value="CysPc"/>
    <property type="match status" value="1"/>
</dbReference>
<dbReference type="InterPro" id="IPR022682">
    <property type="entry name" value="Calpain_domain_III"/>
</dbReference>
<reference evidence="10 11" key="1">
    <citation type="submission" date="2021-07" db="EMBL/GenBank/DDBJ databases">
        <authorList>
            <person name="Imarazene B."/>
            <person name="Zahm M."/>
            <person name="Klopp C."/>
            <person name="Cabau C."/>
            <person name="Beille S."/>
            <person name="Jouanno E."/>
            <person name="Castinel A."/>
            <person name="Lluch J."/>
            <person name="Gil L."/>
            <person name="Kuchtly C."/>
            <person name="Lopez Roques C."/>
            <person name="Donnadieu C."/>
            <person name="Parrinello H."/>
            <person name="Journot L."/>
            <person name="Du K."/>
            <person name="Schartl M."/>
            <person name="Retaux S."/>
            <person name="Guiguen Y."/>
        </authorList>
    </citation>
    <scope>NUCLEOTIDE SEQUENCE [LARGE SCALE GENOMIC DNA]</scope>
    <source>
        <strain evidence="10">Pach_M1</strain>
        <tissue evidence="10">Testis</tissue>
    </source>
</reference>
<keyword evidence="2 7" id="KW-0645">Protease</keyword>
<feature type="active site" evidence="6 7">
    <location>
        <position position="58"/>
    </location>
</feature>